<dbReference type="EMBL" id="BSXW01000340">
    <property type="protein sequence ID" value="GMF19360.1"/>
    <property type="molecule type" value="Genomic_DNA"/>
</dbReference>
<reference evidence="2" key="1">
    <citation type="submission" date="2023-04" db="EMBL/GenBank/DDBJ databases">
        <title>Phytophthora lilii NBRC 32176.</title>
        <authorList>
            <person name="Ichikawa N."/>
            <person name="Sato H."/>
            <person name="Tonouchi N."/>
        </authorList>
    </citation>
    <scope>NUCLEOTIDE SEQUENCE</scope>
    <source>
        <strain evidence="2">NBRC 32176</strain>
    </source>
</reference>
<accession>A0A9W6TSU2</accession>
<dbReference type="AlphaFoldDB" id="A0A9W6TSU2"/>
<dbReference type="OrthoDB" id="74258at2759"/>
<organism evidence="2 3">
    <name type="scientific">Phytophthora lilii</name>
    <dbReference type="NCBI Taxonomy" id="2077276"/>
    <lineage>
        <taxon>Eukaryota</taxon>
        <taxon>Sar</taxon>
        <taxon>Stramenopiles</taxon>
        <taxon>Oomycota</taxon>
        <taxon>Peronosporomycetes</taxon>
        <taxon>Peronosporales</taxon>
        <taxon>Peronosporaceae</taxon>
        <taxon>Phytophthora</taxon>
    </lineage>
</organism>
<keyword evidence="3" id="KW-1185">Reference proteome</keyword>
<evidence type="ECO:0000313" key="3">
    <source>
        <dbReference type="Proteomes" id="UP001165083"/>
    </source>
</evidence>
<sequence length="306" mass="33946">MGTSDAQVEQAIRMQLGLPSDAKFLLRDGDGDVVPLAASLPNGQHFQLVLQEDLAPQVSPVARTPPVIRSAITSPVRNAEVITQEQVTSPSPPSPAATKRRRLDLPTEEVSTPSPEASPVASAIAVVAAAQQSPLLSQSVSSAIAQFVETFTRPIANDDNVNFIPNTGRFALYELYSELVRGTKFHPKREDVFYKMTSLHGKVDRQRVNRYYQCQAEDGGVELVQCKPLGKGVLLRRYREVESLDDLEEVVRMVPFVSWLGLDPKDVVVLYVRFLDSFTPIAKSDYRARSMEDKQNDGSRHQMLRV</sequence>
<evidence type="ECO:0000313" key="2">
    <source>
        <dbReference type="EMBL" id="GMF19360.1"/>
    </source>
</evidence>
<comment type="caution">
    <text evidence="2">The sequence shown here is derived from an EMBL/GenBank/DDBJ whole genome shotgun (WGS) entry which is preliminary data.</text>
</comment>
<name>A0A9W6TSU2_9STRA</name>
<gene>
    <name evidence="2" type="ORF">Plil01_000738900</name>
</gene>
<proteinExistence type="predicted"/>
<dbReference type="Proteomes" id="UP001165083">
    <property type="component" value="Unassembled WGS sequence"/>
</dbReference>
<protein>
    <submittedName>
        <fullName evidence="2">Unnamed protein product</fullName>
    </submittedName>
</protein>
<feature type="region of interest" description="Disordered" evidence="1">
    <location>
        <begin position="79"/>
        <end position="116"/>
    </location>
</feature>
<evidence type="ECO:0000256" key="1">
    <source>
        <dbReference type="SAM" id="MobiDB-lite"/>
    </source>
</evidence>
<feature type="compositionally biased region" description="Polar residues" evidence="1">
    <location>
        <begin position="79"/>
        <end position="88"/>
    </location>
</feature>